<dbReference type="RefSeq" id="WP_331846019.1">
    <property type="nucleotide sequence ID" value="NZ_JAZHPZ010000003.1"/>
</dbReference>
<evidence type="ECO:0000313" key="1">
    <source>
        <dbReference type="EMBL" id="MEF2965788.1"/>
    </source>
</evidence>
<dbReference type="Pfam" id="PF01136">
    <property type="entry name" value="Peptidase_U32"/>
    <property type="match status" value="1"/>
</dbReference>
<accession>A0ABU7VQY6</accession>
<dbReference type="EMBL" id="JAZHPZ010000003">
    <property type="protein sequence ID" value="MEF2965788.1"/>
    <property type="molecule type" value="Genomic_DNA"/>
</dbReference>
<evidence type="ECO:0000313" key="2">
    <source>
        <dbReference type="Proteomes" id="UP001306950"/>
    </source>
</evidence>
<sequence length="389" mass="44885">MKYYTVAADFKKETIDGYAKLNANYKDSKVLETYGQATIGGILEGGRVLDDIPAISFKELQDYIEYSNSKGIGFNYSLNGSCMGNKEFTEDGVKEIKGFLYKLYDIGVRGLTVALPSLIEIIKSTGLDFEIKASIITKIDNVNKALFYKSMGCERIVTDESLNRSFKDLKNIRQAYGEKVEIIINSLCHKDCAYRMFHYNQTAHDSVDKMTHSINTFYNHRCMLKRAENVGEVFKLCWVRPEDIKLYEEIGITYYKVQGRHTVSGGDPIRALECYFKQSFDGNLIDLLELFNSPYNFKFNLDNKKLDGFIKPFKEVDNFCKRNCYSCGYCERFAQKNLDYDEAVQINKLATEFYENCDEFKNLINVEYVKDENDEDKLVSVEGNKFDFN</sequence>
<dbReference type="InterPro" id="IPR001539">
    <property type="entry name" value="Peptidase_U32"/>
</dbReference>
<comment type="caution">
    <text evidence="1">The sequence shown here is derived from an EMBL/GenBank/DDBJ whole genome shotgun (WGS) entry which is preliminary data.</text>
</comment>
<dbReference type="PANTHER" id="PTHR30217">
    <property type="entry name" value="PEPTIDASE U32 FAMILY"/>
    <property type="match status" value="1"/>
</dbReference>
<name>A0ABU7VQY6_9BACL</name>
<reference evidence="1 2" key="1">
    <citation type="submission" date="2024-02" db="EMBL/GenBank/DDBJ databases">
        <title>A nitrogen-fixing paenibacillus bacterium.</title>
        <authorList>
            <person name="Zhang W.L."/>
            <person name="Chen S.F."/>
        </authorList>
    </citation>
    <scope>NUCLEOTIDE SEQUENCE [LARGE SCALE GENOMIC DNA]</scope>
    <source>
        <strain evidence="1 2">M1</strain>
    </source>
</reference>
<proteinExistence type="predicted"/>
<dbReference type="PANTHER" id="PTHR30217:SF10">
    <property type="entry name" value="23S RRNA 5-HYDROXYCYTIDINE C2501 SYNTHASE"/>
    <property type="match status" value="1"/>
</dbReference>
<dbReference type="InterPro" id="IPR051454">
    <property type="entry name" value="RNA/ubiquinone_mod_enzymes"/>
</dbReference>
<protein>
    <submittedName>
        <fullName evidence="1">U32 family peptidase</fullName>
    </submittedName>
</protein>
<keyword evidence="2" id="KW-1185">Reference proteome</keyword>
<organism evidence="1 2">
    <name type="scientific">Paenibacillus haidiansis</name>
    <dbReference type="NCBI Taxonomy" id="1574488"/>
    <lineage>
        <taxon>Bacteria</taxon>
        <taxon>Bacillati</taxon>
        <taxon>Bacillota</taxon>
        <taxon>Bacilli</taxon>
        <taxon>Bacillales</taxon>
        <taxon>Paenibacillaceae</taxon>
        <taxon>Paenibacillus</taxon>
    </lineage>
</organism>
<dbReference type="Proteomes" id="UP001306950">
    <property type="component" value="Unassembled WGS sequence"/>
</dbReference>
<gene>
    <name evidence="1" type="ORF">V3851_08100</name>
</gene>